<dbReference type="EMBL" id="CAJOAZ010001635">
    <property type="protein sequence ID" value="CAF3838808.1"/>
    <property type="molecule type" value="Genomic_DNA"/>
</dbReference>
<dbReference type="CDD" id="cd00198">
    <property type="entry name" value="vWFA"/>
    <property type="match status" value="1"/>
</dbReference>
<gene>
    <name evidence="2" type="ORF">JYZ213_LOCUS8642</name>
    <name evidence="3" type="ORF">OXD698_LOCUS20540</name>
</gene>
<accession>A0A819DTG7</accession>
<dbReference type="InterPro" id="IPR002035">
    <property type="entry name" value="VWF_A"/>
</dbReference>
<dbReference type="InterPro" id="IPR038765">
    <property type="entry name" value="Papain-like_cys_pep_sf"/>
</dbReference>
<sequence length="671" mass="75290">MLAGILVDVSGSMKDSLQLHVQPTDQDVTRAQSIFTTIMNIVGREVDFPRNHDVFVLAFGLQNVDTCDLLALLDYIQTIDLGSDERGHENLNGLLANNGAPYADKYIREYVSKRQAQFLFKFYSQNENRSMLTDIVQKLPRVCKENDVVANVMHGGVRVANWIPGLKLGNRAEENQTKEKVEDAIKHAKDVIRQRSLARLRTMEKPRSKTFQSTTNLLKQVTGTSANSSETQSTFTSAQLAALVDSIEPFIYGGTPMCKAMQSALDTYCISSHEQKVLFLLSDGESTDGDPARFASQLHDKKVLVFACLLTSQSISYPRRLYYKADPNWSQAQKQMFELSSAVENCHSAMSILLEQGWELPADGHSRLFIQANHPDVIKEFSNLMNYISEHNDILLNIVGRVSLDMYINAANSSFSVQTQSGGTCYAHAVATVFHLAMRRIEGRENGVPNFDMICQQLINAYGTKGAITENVLKIWAPECRLHYKEVDELGARQAINHRRPVVATFQLDDQQWTAFSMFYKNHPQGILESKTLGRAKSGANLSGHAVVLMKCDPTSLTFINSWGIEFADKGFFRVRDQAVLNLQFYDVYWTLNDLKASEIQAFQMKSSEKGRNLIGKLPPGIQNMPYECPHCHQCSAVCTFIIHFSDAECPKCHLHFKPTPSGLNVTAYTH</sequence>
<dbReference type="Pfam" id="PF00092">
    <property type="entry name" value="VWA"/>
    <property type="match status" value="1"/>
</dbReference>
<dbReference type="Gene3D" id="3.40.50.410">
    <property type="entry name" value="von Willebrand factor, type A domain"/>
    <property type="match status" value="1"/>
</dbReference>
<evidence type="ECO:0000259" key="1">
    <source>
        <dbReference type="Pfam" id="PF00092"/>
    </source>
</evidence>
<dbReference type="EMBL" id="CAJNOG010000059">
    <property type="protein sequence ID" value="CAF0865067.1"/>
    <property type="molecule type" value="Genomic_DNA"/>
</dbReference>
<comment type="caution">
    <text evidence="3">The sequence shown here is derived from an EMBL/GenBank/DDBJ whole genome shotgun (WGS) entry which is preliminary data.</text>
</comment>
<protein>
    <recommendedName>
        <fullName evidence="1">VWFA domain-containing protein</fullName>
    </recommendedName>
</protein>
<dbReference type="Gene3D" id="3.90.70.10">
    <property type="entry name" value="Cysteine proteinases"/>
    <property type="match status" value="1"/>
</dbReference>
<evidence type="ECO:0000313" key="3">
    <source>
        <dbReference type="EMBL" id="CAF3838808.1"/>
    </source>
</evidence>
<dbReference type="SUPFAM" id="SSF54001">
    <property type="entry name" value="Cysteine proteinases"/>
    <property type="match status" value="1"/>
</dbReference>
<dbReference type="Proteomes" id="UP000663844">
    <property type="component" value="Unassembled WGS sequence"/>
</dbReference>
<feature type="domain" description="VWFA" evidence="1">
    <location>
        <begin position="236"/>
        <end position="308"/>
    </location>
</feature>
<name>A0A819DTG7_9BILA</name>
<dbReference type="InterPro" id="IPR036465">
    <property type="entry name" value="vWFA_dom_sf"/>
</dbReference>
<evidence type="ECO:0000313" key="4">
    <source>
        <dbReference type="Proteomes" id="UP000663844"/>
    </source>
</evidence>
<dbReference type="SUPFAM" id="SSF53300">
    <property type="entry name" value="vWA-like"/>
    <property type="match status" value="1"/>
</dbReference>
<proteinExistence type="predicted"/>
<reference evidence="3" key="1">
    <citation type="submission" date="2021-02" db="EMBL/GenBank/DDBJ databases">
        <authorList>
            <person name="Nowell W R."/>
        </authorList>
    </citation>
    <scope>NUCLEOTIDE SEQUENCE</scope>
</reference>
<evidence type="ECO:0000313" key="2">
    <source>
        <dbReference type="EMBL" id="CAF0865067.1"/>
    </source>
</evidence>
<organism evidence="3 4">
    <name type="scientific">Adineta steineri</name>
    <dbReference type="NCBI Taxonomy" id="433720"/>
    <lineage>
        <taxon>Eukaryota</taxon>
        <taxon>Metazoa</taxon>
        <taxon>Spiralia</taxon>
        <taxon>Gnathifera</taxon>
        <taxon>Rotifera</taxon>
        <taxon>Eurotatoria</taxon>
        <taxon>Bdelloidea</taxon>
        <taxon>Adinetida</taxon>
        <taxon>Adinetidae</taxon>
        <taxon>Adineta</taxon>
    </lineage>
</organism>
<dbReference type="AlphaFoldDB" id="A0A819DTG7"/>
<dbReference type="Proteomes" id="UP000663845">
    <property type="component" value="Unassembled WGS sequence"/>
</dbReference>